<dbReference type="Pfam" id="PF13374">
    <property type="entry name" value="TPR_10"/>
    <property type="match status" value="1"/>
</dbReference>
<dbReference type="PANTHER" id="PTHR43047:SF72">
    <property type="entry name" value="OSMOSENSING HISTIDINE PROTEIN KINASE SLN1"/>
    <property type="match status" value="1"/>
</dbReference>
<evidence type="ECO:0000259" key="11">
    <source>
        <dbReference type="PROSITE" id="PS50110"/>
    </source>
</evidence>
<dbReference type="PROSITE" id="PS50125">
    <property type="entry name" value="GUANYLATE_CYCLASE_2"/>
    <property type="match status" value="1"/>
</dbReference>
<feature type="repeat" description="TPR" evidence="7">
    <location>
        <begin position="121"/>
        <end position="154"/>
    </location>
</feature>
<keyword evidence="8" id="KW-1133">Transmembrane helix</keyword>
<feature type="domain" description="Histidine kinase" evidence="10">
    <location>
        <begin position="455"/>
        <end position="673"/>
    </location>
</feature>
<feature type="repeat" description="TPR" evidence="7">
    <location>
        <begin position="201"/>
        <end position="234"/>
    </location>
</feature>
<keyword evidence="8" id="KW-0472">Membrane</keyword>
<dbReference type="CDD" id="cd17574">
    <property type="entry name" value="REC_OmpR"/>
    <property type="match status" value="1"/>
</dbReference>
<dbReference type="InterPro" id="IPR019734">
    <property type="entry name" value="TPR_rpt"/>
</dbReference>
<dbReference type="InterPro" id="IPR036097">
    <property type="entry name" value="HisK_dim/P_sf"/>
</dbReference>
<dbReference type="Pfam" id="PF13181">
    <property type="entry name" value="TPR_8"/>
    <property type="match status" value="1"/>
</dbReference>
<dbReference type="SMART" id="SM00028">
    <property type="entry name" value="TPR"/>
    <property type="match status" value="8"/>
</dbReference>
<feature type="domain" description="Guanylate cyclase" evidence="12">
    <location>
        <begin position="870"/>
        <end position="996"/>
    </location>
</feature>
<keyword evidence="14" id="KW-1185">Reference proteome</keyword>
<keyword evidence="8" id="KW-0812">Transmembrane</keyword>
<feature type="repeat" description="TPR" evidence="7">
    <location>
        <begin position="161"/>
        <end position="194"/>
    </location>
</feature>
<feature type="signal peptide" evidence="9">
    <location>
        <begin position="1"/>
        <end position="22"/>
    </location>
</feature>
<dbReference type="InterPro" id="IPR029787">
    <property type="entry name" value="Nucleotide_cyclase"/>
</dbReference>
<dbReference type="InterPro" id="IPR011990">
    <property type="entry name" value="TPR-like_helical_dom_sf"/>
</dbReference>
<dbReference type="EMBL" id="JAKVQD010000005">
    <property type="protein sequence ID" value="MCH4553481.1"/>
    <property type="molecule type" value="Genomic_DNA"/>
</dbReference>
<evidence type="ECO:0000256" key="1">
    <source>
        <dbReference type="ARBA" id="ARBA00000085"/>
    </source>
</evidence>
<gene>
    <name evidence="13" type="ORF">MKW35_12695</name>
</gene>
<keyword evidence="9" id="KW-0732">Signal</keyword>
<dbReference type="Pfam" id="PF13424">
    <property type="entry name" value="TPR_12"/>
    <property type="match status" value="2"/>
</dbReference>
<dbReference type="Gene3D" id="1.25.40.10">
    <property type="entry name" value="Tetratricopeptide repeat domain"/>
    <property type="match status" value="2"/>
</dbReference>
<keyword evidence="7" id="KW-0802">TPR repeat</keyword>
<dbReference type="Gene3D" id="3.30.70.1230">
    <property type="entry name" value="Nucleotide cyclase"/>
    <property type="match status" value="1"/>
</dbReference>
<evidence type="ECO:0000313" key="14">
    <source>
        <dbReference type="Proteomes" id="UP001156141"/>
    </source>
</evidence>
<dbReference type="InterPro" id="IPR005467">
    <property type="entry name" value="His_kinase_dom"/>
</dbReference>
<dbReference type="SUPFAM" id="SSF55874">
    <property type="entry name" value="ATPase domain of HSP90 chaperone/DNA topoisomerase II/histidine kinase"/>
    <property type="match status" value="1"/>
</dbReference>
<evidence type="ECO:0000256" key="6">
    <source>
        <dbReference type="PROSITE-ProRule" id="PRU00169"/>
    </source>
</evidence>
<sequence length="1123" mass="126594">MKCNYFRIVLLLSFAVSFSQSTKLDSLQAAFQNDKISDSLRFESGLDAFMLLFRKDLDSARHYANSLLEFSNQKQNKNWEATTLRFIGNTYAYQGNFQEALRYFIMSHNILEALGDVKALSTTYNNIGSIYYELGDFTKAIDNELKGLKIAEKSNDTSNLARLTNNLGNVFFRQNNNEKALEYYTYSLNLKKKIGDKGALIHAYNNIGLVHNSLRQFDEAFENFQICIELSEELDNKISLSRAYENIGELNNLKGDFKTSLEYLNKGIQIKNEINDSDGLVSIYLTRGNAYMGLNQFEKARLDCQKSLELAKATKMLLVEKEACECLSNAWQNLGNYSKALSYYKQSIVAKDSLFNNEKAQEITRQEMEYQFEREKLADSIAFNKQKAEQELQYAESISKQRNKSNLVVFTTIGLLLIGFIYWRSRRKSIKLKQEREVVTRLKQVDQLKDQFLANTSHELRTPLNGIIGLSESLKDGAAGPMSLKAIENLDMIVNSGKRLSNLVNDILDFSKLKNNDLQLSVHPVDLYAITDLVLKVSESLIKGKSLQLINSVPKDIHLVEADENRIQQILYNLIGNAIKFTEKGTVQVKAHQEENKIKISVSDTGIGIPEDKFESIFKSFEQVDGSVEREYGGTGLGLSVTRQLVELHGGTINVESKVGEGSTFTFTLSLSETDRKDVAIIKRVASNDKVQKIKADREDSKVEVLPSENKDIKILVVDDEPINRRVLENHLTVAGYSVVEAGSGKEALNLMKTESFNLILLDIMMPNLSGYEVCEMIRKDFSASELPIVLLTAKNRVSDLVAGFNVGANDYLTKPFSKNELLSRIRTHVNLNGIHKATSRFVPAEFLKSVGREAITDVVLGDHIEKHVTVLFTDIRDYTSLSESMTPEQNFKFVNAYVGRMGPLIKKNKGFVNQYLGDGIMALFPENAAHALQATIDMQKVIIEYNKRRVSEGFRPISVGMGLHTGELVMGIIGDVYRNDTAIIADTVNTASRMEGVTKYYGAKIIISDSSLAKISNKEDFNFRYLGKVRVKGKYNTMGIYECFDGDKDESIALKRKTMEQFERGMTHFFAKEFPKSSVAFDSVLAMHPTDLVAKYFLTKSAEYTLSGAPEDWDYVNAIPDK</sequence>
<dbReference type="RefSeq" id="WP_240574560.1">
    <property type="nucleotide sequence ID" value="NZ_CP136709.1"/>
</dbReference>
<accession>A0ABS9RLQ8</accession>
<keyword evidence="3 6" id="KW-0597">Phosphoprotein</keyword>
<dbReference type="SUPFAM" id="SSF81901">
    <property type="entry name" value="HCP-like"/>
    <property type="match status" value="1"/>
</dbReference>
<evidence type="ECO:0000256" key="4">
    <source>
        <dbReference type="ARBA" id="ARBA00022679"/>
    </source>
</evidence>
<evidence type="ECO:0000313" key="13">
    <source>
        <dbReference type="EMBL" id="MCH4553481.1"/>
    </source>
</evidence>
<feature type="domain" description="Response regulatory" evidence="11">
    <location>
        <begin position="714"/>
        <end position="830"/>
    </location>
</feature>
<dbReference type="Pfam" id="PF02518">
    <property type="entry name" value="HATPase_c"/>
    <property type="match status" value="1"/>
</dbReference>
<dbReference type="SMART" id="SM00388">
    <property type="entry name" value="HisKA"/>
    <property type="match status" value="1"/>
</dbReference>
<dbReference type="PRINTS" id="PR00344">
    <property type="entry name" value="BCTRLSENSOR"/>
</dbReference>
<dbReference type="CDD" id="cd07302">
    <property type="entry name" value="CHD"/>
    <property type="match status" value="1"/>
</dbReference>
<dbReference type="InterPro" id="IPR004358">
    <property type="entry name" value="Sig_transdc_His_kin-like_C"/>
</dbReference>
<keyword evidence="4" id="KW-0808">Transferase</keyword>
<evidence type="ECO:0000256" key="3">
    <source>
        <dbReference type="ARBA" id="ARBA00022553"/>
    </source>
</evidence>
<keyword evidence="5" id="KW-0418">Kinase</keyword>
<dbReference type="Gene3D" id="1.10.287.130">
    <property type="match status" value="1"/>
</dbReference>
<evidence type="ECO:0000256" key="7">
    <source>
        <dbReference type="PROSITE-ProRule" id="PRU00339"/>
    </source>
</evidence>
<evidence type="ECO:0000259" key="12">
    <source>
        <dbReference type="PROSITE" id="PS50125"/>
    </source>
</evidence>
<dbReference type="SMART" id="SM00044">
    <property type="entry name" value="CYCc"/>
    <property type="match status" value="1"/>
</dbReference>
<dbReference type="SMART" id="SM00448">
    <property type="entry name" value="REC"/>
    <property type="match status" value="1"/>
</dbReference>
<dbReference type="PROSITE" id="PS50005">
    <property type="entry name" value="TPR"/>
    <property type="match status" value="3"/>
</dbReference>
<dbReference type="CDD" id="cd16922">
    <property type="entry name" value="HATPase_EvgS-ArcB-TorS-like"/>
    <property type="match status" value="1"/>
</dbReference>
<evidence type="ECO:0000256" key="8">
    <source>
        <dbReference type="SAM" id="Phobius"/>
    </source>
</evidence>
<dbReference type="InterPro" id="IPR036890">
    <property type="entry name" value="HATPase_C_sf"/>
</dbReference>
<dbReference type="Gene3D" id="3.40.50.2300">
    <property type="match status" value="1"/>
</dbReference>
<evidence type="ECO:0000256" key="5">
    <source>
        <dbReference type="ARBA" id="ARBA00022777"/>
    </source>
</evidence>
<comment type="catalytic activity">
    <reaction evidence="1">
        <text>ATP + protein L-histidine = ADP + protein N-phospho-L-histidine.</text>
        <dbReference type="EC" id="2.7.13.3"/>
    </reaction>
</comment>
<name>A0ABS9RLQ8_9FLAO</name>
<dbReference type="Pfam" id="PF00211">
    <property type="entry name" value="Guanylate_cyc"/>
    <property type="match status" value="1"/>
</dbReference>
<protein>
    <recommendedName>
        <fullName evidence="2">histidine kinase</fullName>
        <ecNumber evidence="2">2.7.13.3</ecNumber>
    </recommendedName>
</protein>
<proteinExistence type="predicted"/>
<dbReference type="CDD" id="cd00082">
    <property type="entry name" value="HisKA"/>
    <property type="match status" value="1"/>
</dbReference>
<dbReference type="Gene3D" id="3.30.565.10">
    <property type="entry name" value="Histidine kinase-like ATPase, C-terminal domain"/>
    <property type="match status" value="1"/>
</dbReference>
<evidence type="ECO:0000259" key="10">
    <source>
        <dbReference type="PROSITE" id="PS50109"/>
    </source>
</evidence>
<feature type="chain" id="PRO_5047214158" description="histidine kinase" evidence="9">
    <location>
        <begin position="23"/>
        <end position="1123"/>
    </location>
</feature>
<dbReference type="InterPro" id="IPR001789">
    <property type="entry name" value="Sig_transdc_resp-reg_receiver"/>
</dbReference>
<dbReference type="PROSITE" id="PS50110">
    <property type="entry name" value="RESPONSE_REGULATORY"/>
    <property type="match status" value="1"/>
</dbReference>
<dbReference type="InterPro" id="IPR003594">
    <property type="entry name" value="HATPase_dom"/>
</dbReference>
<dbReference type="InterPro" id="IPR003661">
    <property type="entry name" value="HisK_dim/P_dom"/>
</dbReference>
<dbReference type="SMART" id="SM00387">
    <property type="entry name" value="HATPase_c"/>
    <property type="match status" value="1"/>
</dbReference>
<organism evidence="13 14">
    <name type="scientific">Aestuariibaculum lutulentum</name>
    <dbReference type="NCBI Taxonomy" id="2920935"/>
    <lineage>
        <taxon>Bacteria</taxon>
        <taxon>Pseudomonadati</taxon>
        <taxon>Bacteroidota</taxon>
        <taxon>Flavobacteriia</taxon>
        <taxon>Flavobacteriales</taxon>
        <taxon>Flavobacteriaceae</taxon>
    </lineage>
</organism>
<dbReference type="InterPro" id="IPR001054">
    <property type="entry name" value="A/G_cyclase"/>
</dbReference>
<dbReference type="PANTHER" id="PTHR43047">
    <property type="entry name" value="TWO-COMPONENT HISTIDINE PROTEIN KINASE"/>
    <property type="match status" value="1"/>
</dbReference>
<dbReference type="SUPFAM" id="SSF55073">
    <property type="entry name" value="Nucleotide cyclase"/>
    <property type="match status" value="1"/>
</dbReference>
<dbReference type="InterPro" id="IPR011006">
    <property type="entry name" value="CheY-like_superfamily"/>
</dbReference>
<reference evidence="13" key="1">
    <citation type="submission" date="2022-02" db="EMBL/GenBank/DDBJ databases">
        <title>Aestuariibaculum sp., a marine bacterium isolated from sediment in Guangxi.</title>
        <authorList>
            <person name="Ying J."/>
        </authorList>
    </citation>
    <scope>NUCLEOTIDE SEQUENCE</scope>
    <source>
        <strain evidence="13">L182</strain>
    </source>
</reference>
<dbReference type="SUPFAM" id="SSF52172">
    <property type="entry name" value="CheY-like"/>
    <property type="match status" value="1"/>
</dbReference>
<dbReference type="Pfam" id="PF00072">
    <property type="entry name" value="Response_reg"/>
    <property type="match status" value="1"/>
</dbReference>
<dbReference type="SUPFAM" id="SSF47384">
    <property type="entry name" value="Homodimeric domain of signal transducing histidine kinase"/>
    <property type="match status" value="1"/>
</dbReference>
<evidence type="ECO:0000256" key="9">
    <source>
        <dbReference type="SAM" id="SignalP"/>
    </source>
</evidence>
<feature type="modified residue" description="4-aspartylphosphate" evidence="6">
    <location>
        <position position="763"/>
    </location>
</feature>
<dbReference type="EC" id="2.7.13.3" evidence="2"/>
<dbReference type="Pfam" id="PF00512">
    <property type="entry name" value="HisKA"/>
    <property type="match status" value="1"/>
</dbReference>
<feature type="transmembrane region" description="Helical" evidence="8">
    <location>
        <begin position="407"/>
        <end position="423"/>
    </location>
</feature>
<dbReference type="PROSITE" id="PS50109">
    <property type="entry name" value="HIS_KIN"/>
    <property type="match status" value="1"/>
</dbReference>
<comment type="caution">
    <text evidence="13">The sequence shown here is derived from an EMBL/GenBank/DDBJ whole genome shotgun (WGS) entry which is preliminary data.</text>
</comment>
<dbReference type="Proteomes" id="UP001156141">
    <property type="component" value="Unassembled WGS sequence"/>
</dbReference>
<evidence type="ECO:0000256" key="2">
    <source>
        <dbReference type="ARBA" id="ARBA00012438"/>
    </source>
</evidence>